<keyword evidence="5 15" id="KW-0235">DNA replication</keyword>
<keyword evidence="4 15" id="KW-1048">Host nucleus</keyword>
<keyword evidence="8 15" id="KW-0347">Helicase</keyword>
<feature type="region of interest" description="Disordered" evidence="17">
    <location>
        <begin position="584"/>
        <end position="607"/>
    </location>
</feature>
<evidence type="ECO:0000256" key="5">
    <source>
        <dbReference type="ARBA" id="ARBA00022705"/>
    </source>
</evidence>
<comment type="catalytic activity">
    <reaction evidence="13 15 16">
        <text>ATP + H2O = ADP + phosphate + H(+)</text>
        <dbReference type="Rhea" id="RHEA:13065"/>
        <dbReference type="ChEBI" id="CHEBI:15377"/>
        <dbReference type="ChEBI" id="CHEBI:15378"/>
        <dbReference type="ChEBI" id="CHEBI:30616"/>
        <dbReference type="ChEBI" id="CHEBI:43474"/>
        <dbReference type="ChEBI" id="CHEBI:456216"/>
        <dbReference type="EC" id="5.6.2.4"/>
    </reaction>
</comment>
<reference evidence="20" key="1">
    <citation type="submission" date="2017-07" db="EMBL/GenBank/DDBJ databases">
        <title>HPV diversity in WHIM patients.</title>
        <authorList>
            <person name="Pastrana D.V."/>
            <person name="Peretti A."/>
            <person name="Welch N.L."/>
            <person name="Borgogna C."/>
            <person name="Badolato R."/>
            <person name="Gariglio M."/>
            <person name="FitzGerald P.C."/>
            <person name="McIntosh C.E."/>
            <person name="Van Doorslaer K."/>
            <person name="McBride A."/>
            <person name="Bliskovsky V."/>
            <person name="Velez D."/>
            <person name="Cho E."/>
            <person name="Brownell I."/>
            <person name="Liu J.S."/>
            <person name="Gonzalez C.M."/>
            <person name="Maldarelli F."/>
            <person name="Lisco A."/>
            <person name="Androphy E.J."/>
            <person name="Uldrick T.S."/>
            <person name="Yarchoan R."/>
            <person name="Dvoretzky I."/>
            <person name="Holland S.M."/>
            <person name="Freeman A.F."/>
            <person name="Murphy P.M."/>
            <person name="McDermott D.H."/>
            <person name="Buck C.B."/>
        </authorList>
    </citation>
    <scope>NUCLEOTIDE SEQUENCE [LARGE SCALE GENOMIC DNA]</scope>
</reference>
<dbReference type="Gene3D" id="3.40.1310.10">
    <property type="match status" value="1"/>
</dbReference>
<feature type="short sequence motif" description="Nuclear export signal" evidence="15">
    <location>
        <begin position="99"/>
        <end position="108"/>
    </location>
</feature>
<dbReference type="EC" id="5.6.2.4" evidence="15 16"/>
<evidence type="ECO:0000256" key="11">
    <source>
        <dbReference type="ARBA" id="ARBA00023235"/>
    </source>
</evidence>
<dbReference type="SUPFAM" id="SSF52540">
    <property type="entry name" value="P-loop containing nucleoside triphosphate hydrolases"/>
    <property type="match status" value="1"/>
</dbReference>
<gene>
    <name evidence="15 19" type="primary">E1</name>
</gene>
<evidence type="ECO:0000256" key="8">
    <source>
        <dbReference type="ARBA" id="ARBA00022806"/>
    </source>
</evidence>
<dbReference type="Pfam" id="PF00524">
    <property type="entry name" value="PPV_E1_N"/>
    <property type="match status" value="1"/>
</dbReference>
<organism evidence="19 20">
    <name type="scientific">Gammapapillomavirus 11</name>
    <dbReference type="NCBI Taxonomy" id="1513256"/>
    <lineage>
        <taxon>Viruses</taxon>
        <taxon>Monodnaviria</taxon>
        <taxon>Shotokuvirae</taxon>
        <taxon>Cossaviricota</taxon>
        <taxon>Papovaviricetes</taxon>
        <taxon>Zurhausenvirales</taxon>
        <taxon>Papillomaviridae</taxon>
        <taxon>Firstpapillomavirinae</taxon>
        <taxon>Gammapapillomavirus</taxon>
    </lineage>
</organism>
<protein>
    <recommendedName>
        <fullName evidence="15 16">Replication protein E1</fullName>
        <ecNumber evidence="15 16">5.6.2.4</ecNumber>
    </recommendedName>
    <alternativeName>
        <fullName evidence="15">ATP-dependent helicase E1</fullName>
    </alternativeName>
    <alternativeName>
        <fullName evidence="15">DNA 3'-5' helicase E1</fullName>
    </alternativeName>
</protein>
<dbReference type="Pfam" id="PF20450">
    <property type="entry name" value="PPV_E1_DBD"/>
    <property type="match status" value="1"/>
</dbReference>
<dbReference type="GO" id="GO:0016887">
    <property type="term" value="F:ATP hydrolysis activity"/>
    <property type="evidence" value="ECO:0007669"/>
    <property type="project" value="RHEA"/>
</dbReference>
<comment type="caution">
    <text evidence="15">Lacks conserved residue(s) required for the propagation of feature annotation.</text>
</comment>
<evidence type="ECO:0000256" key="14">
    <source>
        <dbReference type="ARBA" id="ARBA00093297"/>
    </source>
</evidence>
<keyword evidence="15" id="KW-1017">Isopeptide bond</keyword>
<dbReference type="HAMAP" id="MF_04000">
    <property type="entry name" value="PPV_E1"/>
    <property type="match status" value="1"/>
</dbReference>
<dbReference type="Pfam" id="PF00519">
    <property type="entry name" value="PPV_E1_C"/>
    <property type="match status" value="1"/>
</dbReference>
<evidence type="ECO:0000313" key="20">
    <source>
        <dbReference type="Proteomes" id="UP000289829"/>
    </source>
</evidence>
<evidence type="ECO:0000259" key="18">
    <source>
        <dbReference type="PROSITE" id="PS51206"/>
    </source>
</evidence>
<dbReference type="InterPro" id="IPR046832">
    <property type="entry name" value="PPV_E1_DBD"/>
</dbReference>
<dbReference type="InterPro" id="IPR027417">
    <property type="entry name" value="P-loop_NTPase"/>
</dbReference>
<evidence type="ECO:0000256" key="13">
    <source>
        <dbReference type="ARBA" id="ARBA00048988"/>
    </source>
</evidence>
<feature type="short sequence motif" description="Nuclear localization signal" evidence="15">
    <location>
        <begin position="82"/>
        <end position="84"/>
    </location>
</feature>
<sequence length="607" mass="69951">MADSSNKGTDNHLFENSAWFLDQEAECIDTIDSFEELFDVSAECSNISELIDDENECEQGNSLALYNEQITQECNKAIADLKRKYTKTPPELQTSVAALSPRLEAIRISPDRTISSKRRLCFQDSGYIEDETSNSDQVDRAVNTHATGAQDLRAACQEIFLSSNKRAKLLTKFQDFYGVPYSEITRCFKSNKTMSDNWVVSVFAAACEVIEGSKHLLKQHCDFIQCIQFDFSALYLLKFKHAKNRETVNNLFCNLLNVQDYQLICDPPKSRSVAAALYFYKQGIMQNSFKYGTVPEWVARQTTLNHQIASQAESFELSKMVQWAYDNHIIEEPEIAYYYALQADEDSNAAAFLKSNSQPKYVKDCSYMVKLYLRQEMKNMTMSEWIFKCCRECEKTGNWKTICNLLKFQNVNIIAFLSALRLFLKGKPKKNCICIYGIPDSGKSYFCYSLVKFLRGKVVSYLNKNSNFWLQPMLETKIGFLDDATRACWTYMDIHMRNALDGNAMCIDAKYKAPQQHKLPPFLVTSNENIFKEDCFKYLHSRVTGFEFPNRLPLDNDGNPIFVITDQDWKSFFLKLTKQLDLQENEDESERPDKTFRCTAEQVDDSV</sequence>
<feature type="modified residue" description="Phosphoserine; by host" evidence="15">
    <location>
        <position position="100"/>
    </location>
</feature>
<evidence type="ECO:0000256" key="1">
    <source>
        <dbReference type="ARBA" id="ARBA00004147"/>
    </source>
</evidence>
<evidence type="ECO:0000256" key="17">
    <source>
        <dbReference type="SAM" id="MobiDB-lite"/>
    </source>
</evidence>
<dbReference type="Proteomes" id="UP000289829">
    <property type="component" value="Segment"/>
</dbReference>
<keyword evidence="15" id="KW-0832">Ubl conjugation</keyword>
<dbReference type="GO" id="GO:0005524">
    <property type="term" value="F:ATP binding"/>
    <property type="evidence" value="ECO:0007669"/>
    <property type="project" value="UniProtKB-UniRule"/>
</dbReference>
<evidence type="ECO:0000256" key="10">
    <source>
        <dbReference type="ARBA" id="ARBA00023125"/>
    </source>
</evidence>
<dbReference type="InterPro" id="IPR046935">
    <property type="entry name" value="PPV_E1_DBD_sf"/>
</dbReference>
<keyword evidence="3 15" id="KW-0597">Phosphoprotein</keyword>
<dbReference type="InterPro" id="IPR016393">
    <property type="entry name" value="Rep_E1_papillomaV"/>
</dbReference>
<keyword evidence="6 15" id="KW-0547">Nucleotide-binding</keyword>
<keyword evidence="9 15" id="KW-0067">ATP-binding</keyword>
<comment type="PTM">
    <text evidence="15">Sumoylated.</text>
</comment>
<keyword evidence="7 15" id="KW-0378">Hydrolase</keyword>
<dbReference type="GO" id="GO:0043138">
    <property type="term" value="F:3'-5' DNA helicase activity"/>
    <property type="evidence" value="ECO:0007669"/>
    <property type="project" value="UniProtKB-UniRule"/>
</dbReference>
<feature type="cross-link" description="Glycyl lysine isopeptide (Lys-Gly) (interchain with G-Cter in SUMO)" evidence="15">
    <location>
        <position position="518"/>
    </location>
</feature>
<keyword evidence="11 15" id="KW-0413">Isomerase</keyword>
<evidence type="ECO:0000313" key="19">
    <source>
        <dbReference type="EMBL" id="ATQ38340.1"/>
    </source>
</evidence>
<keyword evidence="10 15" id="KW-0238">DNA-binding</keyword>
<name>A0A2D2ALQ6_9PAPI</name>
<dbReference type="PIRSF" id="PIRSF003383">
    <property type="entry name" value="Rep_E1_papillomaV"/>
    <property type="match status" value="1"/>
</dbReference>
<dbReference type="EMBL" id="MF588714">
    <property type="protein sequence ID" value="ATQ38340.1"/>
    <property type="molecule type" value="Genomic_DNA"/>
</dbReference>
<dbReference type="GO" id="GO:0006260">
    <property type="term" value="P:DNA replication"/>
    <property type="evidence" value="ECO:0007669"/>
    <property type="project" value="UniProtKB-UniRule"/>
</dbReference>
<evidence type="ECO:0000256" key="3">
    <source>
        <dbReference type="ARBA" id="ARBA00022553"/>
    </source>
</evidence>
<evidence type="ECO:0000256" key="12">
    <source>
        <dbReference type="ARBA" id="ARBA00034617"/>
    </source>
</evidence>
<evidence type="ECO:0000256" key="9">
    <source>
        <dbReference type="ARBA" id="ARBA00022840"/>
    </source>
</evidence>
<proteinExistence type="inferred from homology"/>
<dbReference type="PROSITE" id="PS51206">
    <property type="entry name" value="SF3_HELICASE_1"/>
    <property type="match status" value="1"/>
</dbReference>
<dbReference type="InterPro" id="IPR037102">
    <property type="entry name" value="Znf_lg_T-Ag_D1_dom_sf"/>
</dbReference>
<dbReference type="SUPFAM" id="SSF55464">
    <property type="entry name" value="Origin of replication-binding domain, RBD-like"/>
    <property type="match status" value="1"/>
</dbReference>
<dbReference type="InterPro" id="IPR014015">
    <property type="entry name" value="Helicase_SF3_DNA-vir"/>
</dbReference>
<evidence type="ECO:0000256" key="2">
    <source>
        <dbReference type="ARBA" id="ARBA00022518"/>
    </source>
</evidence>
<feature type="domain" description="SF3 helicase" evidence="18">
    <location>
        <begin position="411"/>
        <end position="561"/>
    </location>
</feature>
<dbReference type="Gene3D" id="3.40.50.300">
    <property type="entry name" value="P-loop containing nucleotide triphosphate hydrolases"/>
    <property type="match status" value="1"/>
</dbReference>
<dbReference type="InterPro" id="IPR014000">
    <property type="entry name" value="PPV_DNA_helicase_E1_N"/>
</dbReference>
<accession>A0A2D2ALQ6</accession>
<comment type="function">
    <text evidence="16">ATP-dependent DNA helicase required for initiation of viral DNA replication. It forms a complex with the viral E2 protein. The E1-E2 complex binds to the replication origin which contains binding sites for both proteins.</text>
</comment>
<comment type="similarity">
    <text evidence="15 16">Belongs to the papillomaviridae E1 protein family.</text>
</comment>
<keyword evidence="2 15" id="KW-0244">Early protein</keyword>
<evidence type="ECO:0000256" key="6">
    <source>
        <dbReference type="ARBA" id="ARBA00022741"/>
    </source>
</evidence>
<comment type="catalytic activity">
    <reaction evidence="12 15">
        <text>Couples ATP hydrolysis with the unwinding of duplex DNA by translocating in the 3'-5' direction.</text>
        <dbReference type="EC" id="5.6.2.4"/>
    </reaction>
</comment>
<dbReference type="GO" id="GO:0003677">
    <property type="term" value="F:DNA binding"/>
    <property type="evidence" value="ECO:0007669"/>
    <property type="project" value="UniProtKB-UniRule"/>
</dbReference>
<comment type="PTM">
    <text evidence="15">Phosphorylated.</text>
</comment>
<feature type="binding site" evidence="15">
    <location>
        <begin position="437"/>
        <end position="444"/>
    </location>
    <ligand>
        <name>ATP</name>
        <dbReference type="ChEBI" id="CHEBI:30616"/>
    </ligand>
</feature>
<evidence type="ECO:0000256" key="15">
    <source>
        <dbReference type="HAMAP-Rule" id="MF_04000"/>
    </source>
</evidence>
<comment type="subcellular location">
    <subcellularLocation>
        <location evidence="1 15">Host nucleus</location>
    </subcellularLocation>
</comment>
<dbReference type="Gene3D" id="1.10.10.510">
    <property type="entry name" value="Zinc finger, large T-antigen D1 domain"/>
    <property type="match status" value="1"/>
</dbReference>
<dbReference type="GO" id="GO:0042025">
    <property type="term" value="C:host cell nucleus"/>
    <property type="evidence" value="ECO:0007669"/>
    <property type="project" value="UniProtKB-SubCell"/>
</dbReference>
<dbReference type="InterPro" id="IPR001177">
    <property type="entry name" value="PPV_DNA_helicase_E1_C"/>
</dbReference>
<comment type="subunit">
    <text evidence="15">Can form hexamers. Interacts with E2 protein; this interaction increases E1 DNA binding specificity. Interacts with host DNA polymerase subunit POLA2. Interacts with host single stranded DNA-binding protein RPA1. Interacts with host TOP1; this interaction stimulates the enzymatic activity of TOP1.</text>
</comment>
<evidence type="ECO:0000256" key="4">
    <source>
        <dbReference type="ARBA" id="ARBA00022562"/>
    </source>
</evidence>
<comment type="function">
    <text evidence="14 15">ATP-dependent DNA 3'-5' helicase required for initiation of viral DNA replication. It forms a complex with the viral E2 protein. The E1-E2 complex binds to the replication origin which contains binding sites for both proteins. During the initial step, a dimer of E1 interacts with a dimer of protein E2 leading to a complex that binds the viral origin of replication with high specificity. Then, a second dimer of E1 displaces the E2 dimer in an ATP-dependent manner to form the E1 tetramer. Following this, two E1 monomers are added to each half of the site, which results in the formation of two E1 trimers on the viral ori. Subsequently, two hexamers will be created. The double hexamer acts as a bi-directional helicase machinery and unwinds the viral DNA and then recruits the host DNA polymerase to start replication.</text>
</comment>
<evidence type="ECO:0000256" key="16">
    <source>
        <dbReference type="PIRNR" id="PIRNR003383"/>
    </source>
</evidence>
<evidence type="ECO:0000256" key="7">
    <source>
        <dbReference type="ARBA" id="ARBA00022801"/>
    </source>
</evidence>